<feature type="region of interest" description="Disordered" evidence="1">
    <location>
        <begin position="77"/>
        <end position="124"/>
    </location>
</feature>
<dbReference type="Proteomes" id="UP001321760">
    <property type="component" value="Unassembled WGS sequence"/>
</dbReference>
<feature type="compositionally biased region" description="Basic and acidic residues" evidence="1">
    <location>
        <begin position="212"/>
        <end position="226"/>
    </location>
</feature>
<dbReference type="InterPro" id="IPR013087">
    <property type="entry name" value="Znf_C2H2_type"/>
</dbReference>
<evidence type="ECO:0000256" key="1">
    <source>
        <dbReference type="SAM" id="MobiDB-lite"/>
    </source>
</evidence>
<dbReference type="EMBL" id="MU865936">
    <property type="protein sequence ID" value="KAK4449691.1"/>
    <property type="molecule type" value="Genomic_DNA"/>
</dbReference>
<evidence type="ECO:0000313" key="3">
    <source>
        <dbReference type="EMBL" id="KAK4449691.1"/>
    </source>
</evidence>
<dbReference type="PANTHER" id="PTHR46179">
    <property type="entry name" value="ZINC FINGER PROTEIN"/>
    <property type="match status" value="1"/>
</dbReference>
<keyword evidence="4" id="KW-1185">Reference proteome</keyword>
<feature type="compositionally biased region" description="Polar residues" evidence="1">
    <location>
        <begin position="101"/>
        <end position="110"/>
    </location>
</feature>
<feature type="compositionally biased region" description="Basic residues" evidence="1">
    <location>
        <begin position="187"/>
        <end position="204"/>
    </location>
</feature>
<sequence length="235" mass="26233">MATLELELQGISIDQHTSFPTNNLDLAQVPFIAGAPTEVDHFDDPQGTRCFPPDVTFDFNTAINASSIWAECSPSTGARSSIGFQSPATSTATSGRDETIEPTTSSSKRQPMQKGPFRCSHPGCTKSWPTRAKLSQHKRYHTKQLSCRRSGGSCDEVFSIRSDLRRHQMHERGDIVMCPRADCKRPRIRGKRKDNLKRHLKNVHKLGQPRAPSEHFSHNSRSELHHAGLPLDPDV</sequence>
<dbReference type="InterPro" id="IPR051061">
    <property type="entry name" value="Zinc_finger_trans_reg"/>
</dbReference>
<feature type="region of interest" description="Disordered" evidence="1">
    <location>
        <begin position="187"/>
        <end position="235"/>
    </location>
</feature>
<reference evidence="3" key="2">
    <citation type="submission" date="2023-05" db="EMBL/GenBank/DDBJ databases">
        <authorList>
            <consortium name="Lawrence Berkeley National Laboratory"/>
            <person name="Steindorff A."/>
            <person name="Hensen N."/>
            <person name="Bonometti L."/>
            <person name="Westerberg I."/>
            <person name="Brannstrom I.O."/>
            <person name="Guillou S."/>
            <person name="Cros-Aarteil S."/>
            <person name="Calhoun S."/>
            <person name="Haridas S."/>
            <person name="Kuo A."/>
            <person name="Mondo S."/>
            <person name="Pangilinan J."/>
            <person name="Riley R."/>
            <person name="Labutti K."/>
            <person name="Andreopoulos B."/>
            <person name="Lipzen A."/>
            <person name="Chen C."/>
            <person name="Yanf M."/>
            <person name="Daum C."/>
            <person name="Ng V."/>
            <person name="Clum A."/>
            <person name="Ohm R."/>
            <person name="Martin F."/>
            <person name="Silar P."/>
            <person name="Natvig D."/>
            <person name="Lalanne C."/>
            <person name="Gautier V."/>
            <person name="Ament-Velasquez S.L."/>
            <person name="Kruys A."/>
            <person name="Hutchinson M.I."/>
            <person name="Powell A.J."/>
            <person name="Barry K."/>
            <person name="Miller A.N."/>
            <person name="Grigoriev I.V."/>
            <person name="Debuchy R."/>
            <person name="Gladieux P."/>
            <person name="Thoren M.H."/>
            <person name="Johannesson H."/>
        </authorList>
    </citation>
    <scope>NUCLEOTIDE SEQUENCE</scope>
    <source>
        <strain evidence="3">PSN243</strain>
    </source>
</reference>
<name>A0AAV9GSR3_9PEZI</name>
<dbReference type="InterPro" id="IPR036236">
    <property type="entry name" value="Znf_C2H2_sf"/>
</dbReference>
<feature type="compositionally biased region" description="Polar residues" evidence="1">
    <location>
        <begin position="77"/>
        <end position="94"/>
    </location>
</feature>
<dbReference type="SUPFAM" id="SSF57667">
    <property type="entry name" value="beta-beta-alpha zinc fingers"/>
    <property type="match status" value="1"/>
</dbReference>
<dbReference type="AlphaFoldDB" id="A0AAV9GSR3"/>
<reference evidence="3" key="1">
    <citation type="journal article" date="2023" name="Mol. Phylogenet. Evol.">
        <title>Genome-scale phylogeny and comparative genomics of the fungal order Sordariales.</title>
        <authorList>
            <person name="Hensen N."/>
            <person name="Bonometti L."/>
            <person name="Westerberg I."/>
            <person name="Brannstrom I.O."/>
            <person name="Guillou S."/>
            <person name="Cros-Aarteil S."/>
            <person name="Calhoun S."/>
            <person name="Haridas S."/>
            <person name="Kuo A."/>
            <person name="Mondo S."/>
            <person name="Pangilinan J."/>
            <person name="Riley R."/>
            <person name="LaButti K."/>
            <person name="Andreopoulos B."/>
            <person name="Lipzen A."/>
            <person name="Chen C."/>
            <person name="Yan M."/>
            <person name="Daum C."/>
            <person name="Ng V."/>
            <person name="Clum A."/>
            <person name="Steindorff A."/>
            <person name="Ohm R.A."/>
            <person name="Martin F."/>
            <person name="Silar P."/>
            <person name="Natvig D.O."/>
            <person name="Lalanne C."/>
            <person name="Gautier V."/>
            <person name="Ament-Velasquez S.L."/>
            <person name="Kruys A."/>
            <person name="Hutchinson M.I."/>
            <person name="Powell A.J."/>
            <person name="Barry K."/>
            <person name="Miller A.N."/>
            <person name="Grigoriev I.V."/>
            <person name="Debuchy R."/>
            <person name="Gladieux P."/>
            <person name="Hiltunen Thoren M."/>
            <person name="Johannesson H."/>
        </authorList>
    </citation>
    <scope>NUCLEOTIDE SEQUENCE</scope>
    <source>
        <strain evidence="3">PSN243</strain>
    </source>
</reference>
<dbReference type="GO" id="GO:0005634">
    <property type="term" value="C:nucleus"/>
    <property type="evidence" value="ECO:0007669"/>
    <property type="project" value="TreeGrafter"/>
</dbReference>
<dbReference type="PROSITE" id="PS00028">
    <property type="entry name" value="ZINC_FINGER_C2H2_1"/>
    <property type="match status" value="1"/>
</dbReference>
<dbReference type="PANTHER" id="PTHR46179:SF19">
    <property type="entry name" value="C2H2 FINGER DOMAIN TRANSCRIPTION FACTOR (EUROFUNG)-RELATED"/>
    <property type="match status" value="1"/>
</dbReference>
<dbReference type="SMART" id="SM00355">
    <property type="entry name" value="ZnF_C2H2"/>
    <property type="match status" value="3"/>
</dbReference>
<proteinExistence type="predicted"/>
<evidence type="ECO:0000259" key="2">
    <source>
        <dbReference type="PROSITE" id="PS00028"/>
    </source>
</evidence>
<gene>
    <name evidence="3" type="ORF">QBC34DRAFT_425458</name>
</gene>
<dbReference type="GO" id="GO:0006357">
    <property type="term" value="P:regulation of transcription by RNA polymerase II"/>
    <property type="evidence" value="ECO:0007669"/>
    <property type="project" value="TreeGrafter"/>
</dbReference>
<accession>A0AAV9GSR3</accession>
<feature type="domain" description="C2H2-type" evidence="2">
    <location>
        <begin position="119"/>
        <end position="141"/>
    </location>
</feature>
<organism evidence="3 4">
    <name type="scientific">Podospora aff. communis PSN243</name>
    <dbReference type="NCBI Taxonomy" id="3040156"/>
    <lineage>
        <taxon>Eukaryota</taxon>
        <taxon>Fungi</taxon>
        <taxon>Dikarya</taxon>
        <taxon>Ascomycota</taxon>
        <taxon>Pezizomycotina</taxon>
        <taxon>Sordariomycetes</taxon>
        <taxon>Sordariomycetidae</taxon>
        <taxon>Sordariales</taxon>
        <taxon>Podosporaceae</taxon>
        <taxon>Podospora</taxon>
    </lineage>
</organism>
<dbReference type="Gene3D" id="3.30.160.60">
    <property type="entry name" value="Classic Zinc Finger"/>
    <property type="match status" value="1"/>
</dbReference>
<protein>
    <recommendedName>
        <fullName evidence="2">C2H2-type domain-containing protein</fullName>
    </recommendedName>
</protein>
<comment type="caution">
    <text evidence="3">The sequence shown here is derived from an EMBL/GenBank/DDBJ whole genome shotgun (WGS) entry which is preliminary data.</text>
</comment>
<evidence type="ECO:0000313" key="4">
    <source>
        <dbReference type="Proteomes" id="UP001321760"/>
    </source>
</evidence>